<dbReference type="PANTHER" id="PTHR46003:SF1">
    <property type="entry name" value="HOST CELL FACTOR"/>
    <property type="match status" value="1"/>
</dbReference>
<dbReference type="GO" id="GO:0035097">
    <property type="term" value="C:histone methyltransferase complex"/>
    <property type="evidence" value="ECO:0007669"/>
    <property type="project" value="TreeGrafter"/>
</dbReference>
<evidence type="ECO:0000313" key="4">
    <source>
        <dbReference type="EMBL" id="CAF4108820.1"/>
    </source>
</evidence>
<dbReference type="SUPFAM" id="SSF49265">
    <property type="entry name" value="Fibronectin type III"/>
    <property type="match status" value="1"/>
</dbReference>
<evidence type="ECO:0000256" key="2">
    <source>
        <dbReference type="SAM" id="MobiDB-lite"/>
    </source>
</evidence>
<evidence type="ECO:0000313" key="6">
    <source>
        <dbReference type="Proteomes" id="UP000681967"/>
    </source>
</evidence>
<dbReference type="GO" id="GO:0003713">
    <property type="term" value="F:transcription coactivator activity"/>
    <property type="evidence" value="ECO:0007669"/>
    <property type="project" value="TreeGrafter"/>
</dbReference>
<protein>
    <recommendedName>
        <fullName evidence="3">Fibronectin type-III domain-containing protein</fullName>
    </recommendedName>
</protein>
<feature type="domain" description="Fibronectin type-III" evidence="3">
    <location>
        <begin position="1"/>
        <end position="48"/>
    </location>
</feature>
<dbReference type="InterPro" id="IPR003961">
    <property type="entry name" value="FN3_dom"/>
</dbReference>
<dbReference type="GO" id="GO:0006338">
    <property type="term" value="P:chromatin remodeling"/>
    <property type="evidence" value="ECO:0007669"/>
    <property type="project" value="TreeGrafter"/>
</dbReference>
<gene>
    <name evidence="5" type="ORF">BYL167_LOCUS56527</name>
    <name evidence="4" type="ORF">GIL414_LOCUS17475</name>
</gene>
<feature type="non-terminal residue" evidence="5">
    <location>
        <position position="1"/>
    </location>
</feature>
<proteinExistence type="predicted"/>
<name>A0A8S3DS60_9BILA</name>
<feature type="domain" description="Fibronectin type-III" evidence="3">
    <location>
        <begin position="53"/>
        <end position="151"/>
    </location>
</feature>
<dbReference type="InterPro" id="IPR043536">
    <property type="entry name" value="HCF1/2"/>
</dbReference>
<comment type="caution">
    <text evidence="5">The sequence shown here is derived from an EMBL/GenBank/DDBJ whole genome shotgun (WGS) entry which is preliminary data.</text>
</comment>
<accession>A0A8S3DS60</accession>
<dbReference type="InterPro" id="IPR036116">
    <property type="entry name" value="FN3_sf"/>
</dbReference>
<dbReference type="PROSITE" id="PS50853">
    <property type="entry name" value="FN3"/>
    <property type="match status" value="2"/>
</dbReference>
<evidence type="ECO:0000256" key="1">
    <source>
        <dbReference type="ARBA" id="ARBA00022441"/>
    </source>
</evidence>
<reference evidence="5" key="1">
    <citation type="submission" date="2021-02" db="EMBL/GenBank/DDBJ databases">
        <authorList>
            <person name="Nowell W R."/>
        </authorList>
    </citation>
    <scope>NUCLEOTIDE SEQUENCE</scope>
</reference>
<dbReference type="PANTHER" id="PTHR46003">
    <property type="entry name" value="HOST CELL FACTOR"/>
    <property type="match status" value="1"/>
</dbReference>
<dbReference type="Proteomes" id="UP000681967">
    <property type="component" value="Unassembled WGS sequence"/>
</dbReference>
<organism evidence="5 6">
    <name type="scientific">Rotaria magnacalcarata</name>
    <dbReference type="NCBI Taxonomy" id="392030"/>
    <lineage>
        <taxon>Eukaryota</taxon>
        <taxon>Metazoa</taxon>
        <taxon>Spiralia</taxon>
        <taxon>Gnathifera</taxon>
        <taxon>Rotifera</taxon>
        <taxon>Eurotatoria</taxon>
        <taxon>Bdelloidea</taxon>
        <taxon>Philodinida</taxon>
        <taxon>Philodinidae</taxon>
        <taxon>Rotaria</taxon>
    </lineage>
</organism>
<dbReference type="EMBL" id="CAJOBH010223214">
    <property type="protein sequence ID" value="CAF5037320.1"/>
    <property type="molecule type" value="Genomic_DNA"/>
</dbReference>
<dbReference type="SMART" id="SM00060">
    <property type="entry name" value="FN3"/>
    <property type="match status" value="1"/>
</dbReference>
<dbReference type="EMBL" id="CAJOBJ010008309">
    <property type="protein sequence ID" value="CAF4108820.1"/>
    <property type="molecule type" value="Genomic_DNA"/>
</dbReference>
<evidence type="ECO:0000259" key="3">
    <source>
        <dbReference type="PROSITE" id="PS50853"/>
    </source>
</evidence>
<keyword evidence="1" id="KW-0880">Kelch repeat</keyword>
<dbReference type="CDD" id="cd00063">
    <property type="entry name" value="FN3"/>
    <property type="match status" value="2"/>
</dbReference>
<dbReference type="InterPro" id="IPR013783">
    <property type="entry name" value="Ig-like_fold"/>
</dbReference>
<dbReference type="Gene3D" id="2.60.40.10">
    <property type="entry name" value="Immunoglobulins"/>
    <property type="match status" value="2"/>
</dbReference>
<feature type="compositionally biased region" description="Polar residues" evidence="2">
    <location>
        <begin position="166"/>
        <end position="196"/>
    </location>
</feature>
<sequence length="211" mass="22416">DLDALQVHNLVKKIDLEPGVIYKLRIAAVNACGRGPWSEAAAFKTCLPGSPPAPSNIKITKTSDGGAHLTWDPPSNASPLITGYAVYLAVKNSGTDNTIARQQQQASQMAFVRVYGGVLAECSVNAAQLHQAHLDISTSSKPAIIFRIAARNERGYGPATQVRWLQDQQQTPSNHSTTNNSLKRTGSNANSSSSIPKKQRVVPTGGSSNDG</sequence>
<dbReference type="AlphaFoldDB" id="A0A8S3DS60"/>
<feature type="region of interest" description="Disordered" evidence="2">
    <location>
        <begin position="166"/>
        <end position="211"/>
    </location>
</feature>
<dbReference type="Proteomes" id="UP000681720">
    <property type="component" value="Unassembled WGS sequence"/>
</dbReference>
<evidence type="ECO:0000313" key="5">
    <source>
        <dbReference type="EMBL" id="CAF5037320.1"/>
    </source>
</evidence>